<gene>
    <name evidence="3" type="ORF">EYS42_07195</name>
</gene>
<dbReference type="Pfam" id="PF02517">
    <property type="entry name" value="Rce1-like"/>
    <property type="match status" value="1"/>
</dbReference>
<dbReference type="Proteomes" id="UP000292120">
    <property type="component" value="Unassembled WGS sequence"/>
</dbReference>
<keyword evidence="4" id="KW-1185">Reference proteome</keyword>
<protein>
    <submittedName>
        <fullName evidence="3">CAAX prenyl protease-related protein</fullName>
    </submittedName>
</protein>
<evidence type="ECO:0000313" key="4">
    <source>
        <dbReference type="Proteomes" id="UP000292120"/>
    </source>
</evidence>
<dbReference type="PANTHER" id="PTHR43592:SF15">
    <property type="entry name" value="CAAX AMINO TERMINAL PROTEASE FAMILY PROTEIN"/>
    <property type="match status" value="1"/>
</dbReference>
<organism evidence="3 4">
    <name type="scientific">Aquabacterium lacunae</name>
    <dbReference type="NCBI Taxonomy" id="2528630"/>
    <lineage>
        <taxon>Bacteria</taxon>
        <taxon>Pseudomonadati</taxon>
        <taxon>Pseudomonadota</taxon>
        <taxon>Betaproteobacteria</taxon>
        <taxon>Burkholderiales</taxon>
        <taxon>Aquabacterium</taxon>
    </lineage>
</organism>
<feature type="transmembrane region" description="Helical" evidence="1">
    <location>
        <begin position="70"/>
        <end position="92"/>
    </location>
</feature>
<sequence length="226" mass="25368">MNSFISPAALARCLPFVLFMVLLAARGQLAESPMAGLDARWVYGVSVLAVSGAMWWFWKQYEELIRAHWLTLRETVLSVAVGVVVFVLWIHLDHPWLTVGEATASFRPVDADGQLQWGLIAVRWVGAALMVPVMEELFWRSFLMRWIDNPDFQKVSPRTVSFKALALSTLAFATAHTLWLAAIVAGLAYAWLYQRTGKLWAPIVAHAVTNGVLGVWVVLTGNWVFW</sequence>
<accession>A0A4Q9H0W1</accession>
<proteinExistence type="predicted"/>
<dbReference type="GO" id="GO:0004175">
    <property type="term" value="F:endopeptidase activity"/>
    <property type="evidence" value="ECO:0007669"/>
    <property type="project" value="UniProtKB-ARBA"/>
</dbReference>
<keyword evidence="1" id="KW-0472">Membrane</keyword>
<dbReference type="InterPro" id="IPR014346">
    <property type="entry name" value="Prenyl_protease-related"/>
</dbReference>
<dbReference type="GO" id="GO:0006508">
    <property type="term" value="P:proteolysis"/>
    <property type="evidence" value="ECO:0007669"/>
    <property type="project" value="UniProtKB-KW"/>
</dbReference>
<feature type="transmembrane region" description="Helical" evidence="1">
    <location>
        <begin position="115"/>
        <end position="134"/>
    </location>
</feature>
<name>A0A4Q9H0W1_9BURK</name>
<dbReference type="PANTHER" id="PTHR43592">
    <property type="entry name" value="CAAX AMINO TERMINAL PROTEASE"/>
    <property type="match status" value="1"/>
</dbReference>
<evidence type="ECO:0000259" key="2">
    <source>
        <dbReference type="Pfam" id="PF02517"/>
    </source>
</evidence>
<feature type="domain" description="CAAX prenyl protease 2/Lysostaphin resistance protein A-like" evidence="2">
    <location>
        <begin position="120"/>
        <end position="211"/>
    </location>
</feature>
<dbReference type="RefSeq" id="WP_130967186.1">
    <property type="nucleotide sequence ID" value="NZ_SIXI01000002.1"/>
</dbReference>
<evidence type="ECO:0000313" key="3">
    <source>
        <dbReference type="EMBL" id="TBO32939.1"/>
    </source>
</evidence>
<dbReference type="NCBIfam" id="TIGR03008">
    <property type="entry name" value="pepcterm_CAAX"/>
    <property type="match status" value="1"/>
</dbReference>
<keyword evidence="3" id="KW-0378">Hydrolase</keyword>
<dbReference type="GO" id="GO:0080120">
    <property type="term" value="P:CAAX-box protein maturation"/>
    <property type="evidence" value="ECO:0007669"/>
    <property type="project" value="UniProtKB-ARBA"/>
</dbReference>
<dbReference type="InterPro" id="IPR003675">
    <property type="entry name" value="Rce1/LyrA-like_dom"/>
</dbReference>
<reference evidence="3 4" key="1">
    <citation type="submission" date="2019-02" db="EMBL/GenBank/DDBJ databases">
        <title>Aquabacterium sp. strain KMB7.</title>
        <authorList>
            <person name="Chen W.-M."/>
        </authorList>
    </citation>
    <scope>NUCLEOTIDE SEQUENCE [LARGE SCALE GENOMIC DNA]</scope>
    <source>
        <strain evidence="3 4">KMB7</strain>
    </source>
</reference>
<feature type="transmembrane region" description="Helical" evidence="1">
    <location>
        <begin position="39"/>
        <end position="58"/>
    </location>
</feature>
<keyword evidence="3" id="KW-0645">Protease</keyword>
<feature type="transmembrane region" description="Helical" evidence="1">
    <location>
        <begin position="164"/>
        <end position="191"/>
    </location>
</feature>
<feature type="transmembrane region" description="Helical" evidence="1">
    <location>
        <begin position="203"/>
        <end position="225"/>
    </location>
</feature>
<keyword evidence="1" id="KW-0812">Transmembrane</keyword>
<evidence type="ECO:0000256" key="1">
    <source>
        <dbReference type="SAM" id="Phobius"/>
    </source>
</evidence>
<dbReference type="OrthoDB" id="9787923at2"/>
<dbReference type="AlphaFoldDB" id="A0A4Q9H0W1"/>
<keyword evidence="1" id="KW-1133">Transmembrane helix</keyword>
<dbReference type="EMBL" id="SIXI01000002">
    <property type="protein sequence ID" value="TBO32939.1"/>
    <property type="molecule type" value="Genomic_DNA"/>
</dbReference>
<comment type="caution">
    <text evidence="3">The sequence shown here is derived from an EMBL/GenBank/DDBJ whole genome shotgun (WGS) entry which is preliminary data.</text>
</comment>